<dbReference type="RefSeq" id="WP_028597043.1">
    <property type="nucleotide sequence ID" value="NZ_BIMM01000008.1"/>
</dbReference>
<evidence type="ECO:0000313" key="2">
    <source>
        <dbReference type="EMBL" id="PLT46518.1"/>
    </source>
</evidence>
<name>A0A2N5N866_9BACL</name>
<accession>A0A2N5N866</accession>
<dbReference type="EMBL" id="NFEZ01000004">
    <property type="protein sequence ID" value="PLT46518.1"/>
    <property type="molecule type" value="Genomic_DNA"/>
</dbReference>
<dbReference type="AlphaFoldDB" id="A0A2N5N866"/>
<dbReference type="InterPro" id="IPR011437">
    <property type="entry name" value="DUF1540"/>
</dbReference>
<reference evidence="2 3" key="1">
    <citation type="submission" date="2017-05" db="EMBL/GenBank/DDBJ databases">
        <title>Functional genome analysis of Paenibacillus pasadenensis strain R16: insights on endophytic life style and antifungal activity.</title>
        <authorList>
            <person name="Passera A."/>
            <person name="Marcolungo L."/>
            <person name="Casati P."/>
            <person name="Brasca M."/>
            <person name="Quaglino F."/>
            <person name="Delledonne M."/>
        </authorList>
    </citation>
    <scope>NUCLEOTIDE SEQUENCE [LARGE SCALE GENOMIC DNA]</scope>
    <source>
        <strain evidence="2 3">R16</strain>
    </source>
</reference>
<protein>
    <recommendedName>
        <fullName evidence="1">DUF1540 domain-containing protein</fullName>
    </recommendedName>
</protein>
<proteinExistence type="predicted"/>
<sequence length="74" mass="7825">MPKGVACSVSNCAFWGQGNQCSADAIHIEIDQHAHADLSAEFAGGEFGDRHTDEAKESSATCCHTFQPKSDSPS</sequence>
<dbReference type="Pfam" id="PF07561">
    <property type="entry name" value="DUF1540"/>
    <property type="match status" value="1"/>
</dbReference>
<dbReference type="OrthoDB" id="1681234at2"/>
<comment type="caution">
    <text evidence="2">The sequence shown here is derived from an EMBL/GenBank/DDBJ whole genome shotgun (WGS) entry which is preliminary data.</text>
</comment>
<gene>
    <name evidence="2" type="ORF">B8V81_4949</name>
</gene>
<organism evidence="2 3">
    <name type="scientific">Paenibacillus pasadenensis</name>
    <dbReference type="NCBI Taxonomy" id="217090"/>
    <lineage>
        <taxon>Bacteria</taxon>
        <taxon>Bacillati</taxon>
        <taxon>Bacillota</taxon>
        <taxon>Bacilli</taxon>
        <taxon>Bacillales</taxon>
        <taxon>Paenibacillaceae</taxon>
        <taxon>Paenibacillus</taxon>
    </lineage>
</organism>
<keyword evidence="3" id="KW-1185">Reference proteome</keyword>
<feature type="domain" description="DUF1540" evidence="1">
    <location>
        <begin position="5"/>
        <end position="66"/>
    </location>
</feature>
<evidence type="ECO:0000313" key="3">
    <source>
        <dbReference type="Proteomes" id="UP000234789"/>
    </source>
</evidence>
<dbReference type="Proteomes" id="UP000234789">
    <property type="component" value="Unassembled WGS sequence"/>
</dbReference>
<evidence type="ECO:0000259" key="1">
    <source>
        <dbReference type="Pfam" id="PF07561"/>
    </source>
</evidence>